<dbReference type="RefSeq" id="WP_344143097.1">
    <property type="nucleotide sequence ID" value="NZ_BAABIK010000007.1"/>
</dbReference>
<dbReference type="Gene3D" id="3.10.180.10">
    <property type="entry name" value="2,3-Dihydroxybiphenyl 1,2-Dioxygenase, domain 1"/>
    <property type="match status" value="1"/>
</dbReference>
<dbReference type="PROSITE" id="PS51819">
    <property type="entry name" value="VOC"/>
    <property type="match status" value="1"/>
</dbReference>
<organism evidence="2 3">
    <name type="scientific">Streptomonospora halophila</name>
    <dbReference type="NCBI Taxonomy" id="427369"/>
    <lineage>
        <taxon>Bacteria</taxon>
        <taxon>Bacillati</taxon>
        <taxon>Actinomycetota</taxon>
        <taxon>Actinomycetes</taxon>
        <taxon>Streptosporangiales</taxon>
        <taxon>Nocardiopsidaceae</taxon>
        <taxon>Streptomonospora</taxon>
    </lineage>
</organism>
<dbReference type="Proteomes" id="UP001499993">
    <property type="component" value="Unassembled WGS sequence"/>
</dbReference>
<evidence type="ECO:0000313" key="2">
    <source>
        <dbReference type="EMBL" id="GAA4936649.1"/>
    </source>
</evidence>
<dbReference type="InterPro" id="IPR029068">
    <property type="entry name" value="Glyas_Bleomycin-R_OHBP_Dase"/>
</dbReference>
<comment type="caution">
    <text evidence="2">The sequence shown here is derived from an EMBL/GenBank/DDBJ whole genome shotgun (WGS) entry which is preliminary data.</text>
</comment>
<dbReference type="EMBL" id="BAABIK010000007">
    <property type="protein sequence ID" value="GAA4936649.1"/>
    <property type="molecule type" value="Genomic_DNA"/>
</dbReference>
<sequence length="138" mass="14843">MQTKNLVGFALSVQDPAGCARWFAEHFGFGVNIDIGWYVNTASPDLPSVSLDFVHCDHASLPEGLRGRAVAGAMVAFLVGDVDAEAERLRGAGADFALEVVTEPWGQRRFQVRGPEGVVVEVLQLVEADPQWLAAHGL</sequence>
<protein>
    <submittedName>
        <fullName evidence="2">VOC family protein</fullName>
    </submittedName>
</protein>
<reference evidence="3" key="1">
    <citation type="journal article" date="2019" name="Int. J. Syst. Evol. Microbiol.">
        <title>The Global Catalogue of Microorganisms (GCM) 10K type strain sequencing project: providing services to taxonomists for standard genome sequencing and annotation.</title>
        <authorList>
            <consortium name="The Broad Institute Genomics Platform"/>
            <consortium name="The Broad Institute Genome Sequencing Center for Infectious Disease"/>
            <person name="Wu L."/>
            <person name="Ma J."/>
        </authorList>
    </citation>
    <scope>NUCLEOTIDE SEQUENCE [LARGE SCALE GENOMIC DNA]</scope>
    <source>
        <strain evidence="3">JCM 18123</strain>
    </source>
</reference>
<evidence type="ECO:0000259" key="1">
    <source>
        <dbReference type="PROSITE" id="PS51819"/>
    </source>
</evidence>
<dbReference type="SUPFAM" id="SSF54593">
    <property type="entry name" value="Glyoxalase/Bleomycin resistance protein/Dihydroxybiphenyl dioxygenase"/>
    <property type="match status" value="1"/>
</dbReference>
<dbReference type="Pfam" id="PF00903">
    <property type="entry name" value="Glyoxalase"/>
    <property type="match status" value="1"/>
</dbReference>
<feature type="domain" description="VOC" evidence="1">
    <location>
        <begin position="5"/>
        <end position="125"/>
    </location>
</feature>
<accession>A0ABP9GBD2</accession>
<gene>
    <name evidence="2" type="ORF">GCM10023224_16890</name>
</gene>
<keyword evidence="3" id="KW-1185">Reference proteome</keyword>
<name>A0ABP9GBD2_9ACTN</name>
<proteinExistence type="predicted"/>
<dbReference type="InterPro" id="IPR004360">
    <property type="entry name" value="Glyas_Fos-R_dOase_dom"/>
</dbReference>
<dbReference type="InterPro" id="IPR037523">
    <property type="entry name" value="VOC_core"/>
</dbReference>
<evidence type="ECO:0000313" key="3">
    <source>
        <dbReference type="Proteomes" id="UP001499993"/>
    </source>
</evidence>